<evidence type="ECO:0000313" key="1">
    <source>
        <dbReference type="EMBL" id="CAI9953988.1"/>
    </source>
</evidence>
<name>A0AA86QFC7_9EUKA</name>
<dbReference type="Proteomes" id="UP001642409">
    <property type="component" value="Unassembled WGS sequence"/>
</dbReference>
<gene>
    <name evidence="1" type="ORF">HINF_LOCUS41633</name>
    <name evidence="2" type="ORF">HINF_LOCUS48375</name>
</gene>
<dbReference type="AlphaFoldDB" id="A0AA86QFC7"/>
<comment type="caution">
    <text evidence="1">The sequence shown here is derived from an EMBL/GenBank/DDBJ whole genome shotgun (WGS) entry which is preliminary data.</text>
</comment>
<keyword evidence="3" id="KW-1185">Reference proteome</keyword>
<evidence type="ECO:0000313" key="2">
    <source>
        <dbReference type="EMBL" id="CAL6058658.1"/>
    </source>
</evidence>
<organism evidence="1">
    <name type="scientific">Hexamita inflata</name>
    <dbReference type="NCBI Taxonomy" id="28002"/>
    <lineage>
        <taxon>Eukaryota</taxon>
        <taxon>Metamonada</taxon>
        <taxon>Diplomonadida</taxon>
        <taxon>Hexamitidae</taxon>
        <taxon>Hexamitinae</taxon>
        <taxon>Hexamita</taxon>
    </lineage>
</organism>
<dbReference type="EMBL" id="CAXDID020000222">
    <property type="protein sequence ID" value="CAL6058658.1"/>
    <property type="molecule type" value="Genomic_DNA"/>
</dbReference>
<dbReference type="EMBL" id="CATOUU010000843">
    <property type="protein sequence ID" value="CAI9953988.1"/>
    <property type="molecule type" value="Genomic_DNA"/>
</dbReference>
<proteinExistence type="predicted"/>
<protein>
    <submittedName>
        <fullName evidence="2">Hypothetical_protein</fullName>
    </submittedName>
</protein>
<accession>A0AA86QFC7</accession>
<evidence type="ECO:0000313" key="3">
    <source>
        <dbReference type="Proteomes" id="UP001642409"/>
    </source>
</evidence>
<reference evidence="1" key="1">
    <citation type="submission" date="2023-06" db="EMBL/GenBank/DDBJ databases">
        <authorList>
            <person name="Kurt Z."/>
        </authorList>
    </citation>
    <scope>NUCLEOTIDE SEQUENCE</scope>
</reference>
<reference evidence="2 3" key="2">
    <citation type="submission" date="2024-07" db="EMBL/GenBank/DDBJ databases">
        <authorList>
            <person name="Akdeniz Z."/>
        </authorList>
    </citation>
    <scope>NUCLEOTIDE SEQUENCE [LARGE SCALE GENOMIC DNA]</scope>
</reference>
<sequence>MQEVIIQLSSVCQYLLTDTPQQIHTSLKDLKHQYSEVDTQQFNTTYDHGSSDNENNVIQKIPLREQFVEQKRRFAEILAQVLKEYNIQSKMCTYVDICIQEHGQKRFWTSMNQLMPEKTVKQLRDNYHRSFQKVMYNTKISFDDKRILRKLIRMNDQLILQITQ</sequence>